<keyword evidence="4" id="KW-1185">Reference proteome</keyword>
<protein>
    <submittedName>
        <fullName evidence="3">DUF1659 domain-containing protein</fullName>
    </submittedName>
</protein>
<reference evidence="3" key="4">
    <citation type="submission" date="2020-10" db="EMBL/GenBank/DDBJ databases">
        <authorList>
            <person name="Bassil N.M."/>
            <person name="Lloyd J.R."/>
        </authorList>
    </citation>
    <scope>NUCLEOTIDE SEQUENCE</scope>
    <source>
        <strain evidence="3">NB2006</strain>
    </source>
</reference>
<evidence type="ECO:0000259" key="1">
    <source>
        <dbReference type="Pfam" id="PF07872"/>
    </source>
</evidence>
<dbReference type="InterPro" id="IPR012454">
    <property type="entry name" value="DUF1659"/>
</dbReference>
<dbReference type="OrthoDB" id="48766at2"/>
<evidence type="ECO:0000313" key="4">
    <source>
        <dbReference type="Proteomes" id="UP000180175"/>
    </source>
</evidence>
<sequence>MNILKSRLTITVHAGFDQDGQEVFKTKNFSNVNNLATEEQLLQAAQALVTLQMHTLESVTRTNMYNVF</sequence>
<evidence type="ECO:0000313" key="2">
    <source>
        <dbReference type="EMBL" id="OIJ12353.1"/>
    </source>
</evidence>
<dbReference type="EMBL" id="CP063356">
    <property type="protein sequence ID" value="QOY38240.1"/>
    <property type="molecule type" value="Genomic_DNA"/>
</dbReference>
<evidence type="ECO:0000313" key="3">
    <source>
        <dbReference type="EMBL" id="QOY38240.1"/>
    </source>
</evidence>
<reference evidence="2 4" key="1">
    <citation type="submission" date="2016-10" db="EMBL/GenBank/DDBJ databases">
        <title>Draft genome sequences of four alkaliphilic bacteria belonging to the Anaerobacillus genus.</title>
        <authorList>
            <person name="Bassil N.M."/>
            <person name="Lloyd J.R."/>
        </authorList>
    </citation>
    <scope>NUCLEOTIDE SEQUENCE [LARGE SCALE GENOMIC DNA]</scope>
    <source>
        <strain evidence="2 4">NB2006</strain>
    </source>
</reference>
<accession>A0A1S2LJS3</accession>
<dbReference type="AlphaFoldDB" id="A0A1S2LJS3"/>
<dbReference type="EMBL" id="LQXD01000128">
    <property type="protein sequence ID" value="OIJ12353.1"/>
    <property type="molecule type" value="Genomic_DNA"/>
</dbReference>
<dbReference type="KEGG" id="aia:AWH56_012280"/>
<dbReference type="Pfam" id="PF07872">
    <property type="entry name" value="DUF1659"/>
    <property type="match status" value="1"/>
</dbReference>
<reference evidence="3 4" key="2">
    <citation type="journal article" date="2017" name="Genome Announc.">
        <title>Draft Genome Sequences of Four Alkaliphilic Bacteria Belonging to the Anaerobacillus Genus.</title>
        <authorList>
            <person name="Bassil N.M."/>
            <person name="Lloyd J.R."/>
        </authorList>
    </citation>
    <scope>NUCLEOTIDE SEQUENCE [LARGE SCALE GENOMIC DNA]</scope>
    <source>
        <strain evidence="3 4">NB2006</strain>
    </source>
</reference>
<dbReference type="Proteomes" id="UP000180175">
    <property type="component" value="Chromosome"/>
</dbReference>
<dbReference type="RefSeq" id="WP_071317685.1">
    <property type="nucleotide sequence ID" value="NZ_CP063356.2"/>
</dbReference>
<feature type="domain" description="DUF1659" evidence="1">
    <location>
        <begin position="3"/>
        <end position="66"/>
    </location>
</feature>
<reference evidence="3 4" key="3">
    <citation type="journal article" date="2019" name="Int. J. Syst. Evol. Microbiol.">
        <title>Anaerobacillus isosaccharinicus sp. nov., an alkaliphilic bacterium which degrades isosaccharinic acid.</title>
        <authorList>
            <person name="Bassil N.M."/>
            <person name="Lloyd J.R."/>
        </authorList>
    </citation>
    <scope>NUCLEOTIDE SEQUENCE [LARGE SCALE GENOMIC DNA]</scope>
    <source>
        <strain evidence="3 4">NB2006</strain>
    </source>
</reference>
<name>A0A1S2LJS3_9BACI</name>
<proteinExistence type="predicted"/>
<organism evidence="2 4">
    <name type="scientific">Anaerobacillus isosaccharinicus</name>
    <dbReference type="NCBI Taxonomy" id="1532552"/>
    <lineage>
        <taxon>Bacteria</taxon>
        <taxon>Bacillati</taxon>
        <taxon>Bacillota</taxon>
        <taxon>Bacilli</taxon>
        <taxon>Bacillales</taxon>
        <taxon>Bacillaceae</taxon>
        <taxon>Anaerobacillus</taxon>
    </lineage>
</organism>
<gene>
    <name evidence="3" type="ORF">AWH56_012280</name>
    <name evidence="2" type="ORF">AWH56_14100</name>
</gene>